<name>A0ABP5HQY6_9ACTN</name>
<gene>
    <name evidence="1" type="ORF">GCM10009821_21850</name>
</gene>
<evidence type="ECO:0000313" key="1">
    <source>
        <dbReference type="EMBL" id="GAA2080934.1"/>
    </source>
</evidence>
<organism evidence="1 2">
    <name type="scientific">Aeromicrobium halocynthiae</name>
    <dbReference type="NCBI Taxonomy" id="560557"/>
    <lineage>
        <taxon>Bacteria</taxon>
        <taxon>Bacillati</taxon>
        <taxon>Actinomycetota</taxon>
        <taxon>Actinomycetes</taxon>
        <taxon>Propionibacteriales</taxon>
        <taxon>Nocardioidaceae</taxon>
        <taxon>Aeromicrobium</taxon>
    </lineage>
</organism>
<evidence type="ECO:0000313" key="2">
    <source>
        <dbReference type="Proteomes" id="UP001501480"/>
    </source>
</evidence>
<proteinExistence type="predicted"/>
<dbReference type="RefSeq" id="WP_344328231.1">
    <property type="nucleotide sequence ID" value="NZ_BAAAPY010000007.1"/>
</dbReference>
<dbReference type="Proteomes" id="UP001501480">
    <property type="component" value="Unassembled WGS sequence"/>
</dbReference>
<accession>A0ABP5HQY6</accession>
<comment type="caution">
    <text evidence="1">The sequence shown here is derived from an EMBL/GenBank/DDBJ whole genome shotgun (WGS) entry which is preliminary data.</text>
</comment>
<protein>
    <submittedName>
        <fullName evidence="1">Uncharacterized protein</fullName>
    </submittedName>
</protein>
<keyword evidence="2" id="KW-1185">Reference proteome</keyword>
<sequence length="120" mass="12924">MSGPHKKQLAVVRRLRVPTADAGWAELHEFAGTYDASFFVSSSMGQVAALAYRPVFQAVDAGTLGGELGVDLLRAALWFQARSDTMSGAADFSGPEVERFYRTVCAELHARTGGWVGEQS</sequence>
<dbReference type="EMBL" id="BAAAPY010000007">
    <property type="protein sequence ID" value="GAA2080934.1"/>
    <property type="molecule type" value="Genomic_DNA"/>
</dbReference>
<reference evidence="2" key="1">
    <citation type="journal article" date="2019" name="Int. J. Syst. Evol. Microbiol.">
        <title>The Global Catalogue of Microorganisms (GCM) 10K type strain sequencing project: providing services to taxonomists for standard genome sequencing and annotation.</title>
        <authorList>
            <consortium name="The Broad Institute Genomics Platform"/>
            <consortium name="The Broad Institute Genome Sequencing Center for Infectious Disease"/>
            <person name="Wu L."/>
            <person name="Ma J."/>
        </authorList>
    </citation>
    <scope>NUCLEOTIDE SEQUENCE [LARGE SCALE GENOMIC DNA]</scope>
    <source>
        <strain evidence="2">JCM 15749</strain>
    </source>
</reference>